<accession>A0A392P2B4</accession>
<evidence type="ECO:0000313" key="1">
    <source>
        <dbReference type="EMBL" id="MCI05892.1"/>
    </source>
</evidence>
<dbReference type="Proteomes" id="UP000265520">
    <property type="component" value="Unassembled WGS sequence"/>
</dbReference>
<comment type="caution">
    <text evidence="1">The sequence shown here is derived from an EMBL/GenBank/DDBJ whole genome shotgun (WGS) entry which is preliminary data.</text>
</comment>
<proteinExistence type="predicted"/>
<protein>
    <submittedName>
        <fullName evidence="1">Exocyst complex component EXO70B1-like</fullName>
    </submittedName>
</protein>
<keyword evidence="2" id="KW-1185">Reference proteome</keyword>
<evidence type="ECO:0000313" key="2">
    <source>
        <dbReference type="Proteomes" id="UP000265520"/>
    </source>
</evidence>
<name>A0A392P2B4_9FABA</name>
<feature type="non-terminal residue" evidence="1">
    <location>
        <position position="140"/>
    </location>
</feature>
<organism evidence="1 2">
    <name type="scientific">Trifolium medium</name>
    <dbReference type="NCBI Taxonomy" id="97028"/>
    <lineage>
        <taxon>Eukaryota</taxon>
        <taxon>Viridiplantae</taxon>
        <taxon>Streptophyta</taxon>
        <taxon>Embryophyta</taxon>
        <taxon>Tracheophyta</taxon>
        <taxon>Spermatophyta</taxon>
        <taxon>Magnoliopsida</taxon>
        <taxon>eudicotyledons</taxon>
        <taxon>Gunneridae</taxon>
        <taxon>Pentapetalae</taxon>
        <taxon>rosids</taxon>
        <taxon>fabids</taxon>
        <taxon>Fabales</taxon>
        <taxon>Fabaceae</taxon>
        <taxon>Papilionoideae</taxon>
        <taxon>50 kb inversion clade</taxon>
        <taxon>NPAAA clade</taxon>
        <taxon>Hologalegina</taxon>
        <taxon>IRL clade</taxon>
        <taxon>Trifolieae</taxon>
        <taxon>Trifolium</taxon>
    </lineage>
</organism>
<dbReference type="Pfam" id="PF20669">
    <property type="entry name" value="Exo70_N"/>
    <property type="match status" value="1"/>
</dbReference>
<dbReference type="EMBL" id="LXQA010060094">
    <property type="protein sequence ID" value="MCI05892.1"/>
    <property type="molecule type" value="Genomic_DNA"/>
</dbReference>
<dbReference type="AlphaFoldDB" id="A0A392P2B4"/>
<reference evidence="1 2" key="1">
    <citation type="journal article" date="2018" name="Front. Plant Sci.">
        <title>Red Clover (Trifolium pratense) and Zigzag Clover (T. medium) - A Picture of Genomic Similarities and Differences.</title>
        <authorList>
            <person name="Dluhosova J."/>
            <person name="Istvanek J."/>
            <person name="Nedelnik J."/>
            <person name="Repkova J."/>
        </authorList>
    </citation>
    <scope>NUCLEOTIDE SEQUENCE [LARGE SCALE GENOMIC DNA]</scope>
    <source>
        <strain evidence="2">cv. 10/8</strain>
        <tissue evidence="1">Leaf</tissue>
    </source>
</reference>
<sequence>MAENGEEKLLAVARHIAKTLGQTNNNMADDILQIFSNFDGRFSKEKLSDEGVRNDTVRCAALEQTVNSLDRQISDHLSSENSVCCNSTAFLSTVDELVSTIEDWSPLSDDKVVGACLQRADDILQQAMFRAEEEFRSLME</sequence>